<dbReference type="GO" id="GO:0016491">
    <property type="term" value="F:oxidoreductase activity"/>
    <property type="evidence" value="ECO:0007669"/>
    <property type="project" value="UniProtKB-KW"/>
</dbReference>
<dbReference type="SUPFAM" id="SSF51395">
    <property type="entry name" value="FMN-linked oxidoreductases"/>
    <property type="match status" value="1"/>
</dbReference>
<proteinExistence type="predicted"/>
<dbReference type="InterPro" id="IPR013785">
    <property type="entry name" value="Aldolase_TIM"/>
</dbReference>
<dbReference type="PANTHER" id="PTHR43656:SF2">
    <property type="entry name" value="BINDING OXIDOREDUCTASE, PUTATIVE (AFU_ORTHOLOGUE AFUA_2G08260)-RELATED"/>
    <property type="match status" value="1"/>
</dbReference>
<organism evidence="3">
    <name type="scientific">bioreactor metagenome</name>
    <dbReference type="NCBI Taxonomy" id="1076179"/>
    <lineage>
        <taxon>unclassified sequences</taxon>
        <taxon>metagenomes</taxon>
        <taxon>ecological metagenomes</taxon>
    </lineage>
</organism>
<comment type="caution">
    <text evidence="3">The sequence shown here is derived from an EMBL/GenBank/DDBJ whole genome shotgun (WGS) entry which is preliminary data.</text>
</comment>
<name>A0A645DK77_9ZZZZ</name>
<evidence type="ECO:0000256" key="1">
    <source>
        <dbReference type="ARBA" id="ARBA00022630"/>
    </source>
</evidence>
<protein>
    <recommendedName>
        <fullName evidence="4">NADH:flavin oxidoreductase/NADH oxidase N-terminal domain-containing protein</fullName>
    </recommendedName>
</protein>
<dbReference type="AlphaFoldDB" id="A0A645DK77"/>
<keyword evidence="1" id="KW-0285">Flavoprotein</keyword>
<dbReference type="EMBL" id="VSSQ01037098">
    <property type="protein sequence ID" value="MPM89706.1"/>
    <property type="molecule type" value="Genomic_DNA"/>
</dbReference>
<accession>A0A645DK77</accession>
<reference evidence="3" key="1">
    <citation type="submission" date="2019-08" db="EMBL/GenBank/DDBJ databases">
        <authorList>
            <person name="Kucharzyk K."/>
            <person name="Murdoch R.W."/>
            <person name="Higgins S."/>
            <person name="Loffler F."/>
        </authorList>
    </citation>
    <scope>NUCLEOTIDE SEQUENCE</scope>
</reference>
<dbReference type="Gene3D" id="3.20.20.70">
    <property type="entry name" value="Aldolase class I"/>
    <property type="match status" value="1"/>
</dbReference>
<sequence>MEGIRREIPGLEIGTRFSLFDCLPFEKGEDKFGIPMERNGIGVGNYKYAFGGDGTGLGYDLTEPVKFLELCRSLGVELVGTTVCSPYYNPHFQRPAYYPVSDGYLPPEDPTVGAARQIAAVAKVKEHFRGTGMLFVGSGYTCLQEFLPQVGQAAVRSGNADFVGIGRMVIAYPELPADALKGGPLQTKRICRTFGDCTTAPRGGMVSGCYPLDEFYKTRPESERVKEIKRKFRQ</sequence>
<gene>
    <name evidence="3" type="ORF">SDC9_136818</name>
</gene>
<evidence type="ECO:0000313" key="3">
    <source>
        <dbReference type="EMBL" id="MPM89706.1"/>
    </source>
</evidence>
<keyword evidence="2" id="KW-0560">Oxidoreductase</keyword>
<evidence type="ECO:0008006" key="4">
    <source>
        <dbReference type="Google" id="ProtNLM"/>
    </source>
</evidence>
<dbReference type="InterPro" id="IPR051799">
    <property type="entry name" value="NADH_flavin_oxidoreductase"/>
</dbReference>
<evidence type="ECO:0000256" key="2">
    <source>
        <dbReference type="ARBA" id="ARBA00023002"/>
    </source>
</evidence>
<dbReference type="PANTHER" id="PTHR43656">
    <property type="entry name" value="BINDING OXIDOREDUCTASE, PUTATIVE (AFU_ORTHOLOGUE AFUA_2G08260)-RELATED"/>
    <property type="match status" value="1"/>
</dbReference>